<evidence type="ECO:0000256" key="2">
    <source>
        <dbReference type="SAM" id="Phobius"/>
    </source>
</evidence>
<organism evidence="3 4">
    <name type="scientific">Desulfobacter latus</name>
    <dbReference type="NCBI Taxonomy" id="2292"/>
    <lineage>
        <taxon>Bacteria</taxon>
        <taxon>Pseudomonadati</taxon>
        <taxon>Thermodesulfobacteriota</taxon>
        <taxon>Desulfobacteria</taxon>
        <taxon>Desulfobacterales</taxon>
        <taxon>Desulfobacteraceae</taxon>
        <taxon>Desulfobacter</taxon>
    </lineage>
</organism>
<reference evidence="3 4" key="1">
    <citation type="submission" date="2020-06" db="EMBL/GenBank/DDBJ databases">
        <title>High-quality draft genome of sulfate reducer Desulfobacter latus type strain AcrS2 isolated from marine sediment.</title>
        <authorList>
            <person name="Hoppe M."/>
            <person name="Larsen C.K."/>
            <person name="Marshall I.P.G."/>
            <person name="Schramm A."/>
            <person name="Marietou A.G."/>
        </authorList>
    </citation>
    <scope>NUCLEOTIDE SEQUENCE [LARGE SCALE GENOMIC DNA]</scope>
    <source>
        <strain evidence="3 4">AcRS2</strain>
    </source>
</reference>
<accession>A0A850SVJ7</accession>
<protein>
    <submittedName>
        <fullName evidence="3">Uncharacterized protein</fullName>
    </submittedName>
</protein>
<dbReference type="RefSeq" id="WP_178365540.1">
    <property type="nucleotide sequence ID" value="NZ_JACADJ010000007.1"/>
</dbReference>
<keyword evidence="2" id="KW-0472">Membrane</keyword>
<sequence>MSDPNLKEEDDDLISQDDIDKLLNISSGDDAAGELSQDDIDNLLNASGPDADGSGAGQEDAEELSQDDIDRMMAGNALDEDAPPQDDDSELSQDDIDAFIDDSQDADAGDDELISLEDIQGVMADHTQENDAADSESGPDPILEVGSNQEDETVQKAEDATVDDALVMEAPGQEKDPFDEPIDESQATDIADCMITQEAMDALIQAGLPTPDISEEDNVTQEDIDTLLQQSDETDELRDDDEDILISQEDINTLLMATDQEDDDLLGDIDGEDDASDLEDQPDKALDDQESDSSQVLLEGVEGAEISDKKESTPAESSKKGGKIKALLKSKVLLAAASILLFMGISVPLIYFLFFSGQSMPLLERQTAALTEIDLIRDVQKNVFADKPVPPPSRKSGTILLTDFIILASDQSRTMTYVSADVAIDYSDQRAYDEINNNLAFYRDLIYEAIQTRLVSKKNNEVTEADLMWGVEASLKKVLPPQYIDKISFKSFKAT</sequence>
<feature type="compositionally biased region" description="Acidic residues" evidence="1">
    <location>
        <begin position="78"/>
        <end position="115"/>
    </location>
</feature>
<feature type="region of interest" description="Disordered" evidence="1">
    <location>
        <begin position="264"/>
        <end position="320"/>
    </location>
</feature>
<feature type="transmembrane region" description="Helical" evidence="2">
    <location>
        <begin position="332"/>
        <end position="354"/>
    </location>
</feature>
<proteinExistence type="predicted"/>
<feature type="region of interest" description="Disordered" evidence="1">
    <location>
        <begin position="25"/>
        <end position="182"/>
    </location>
</feature>
<keyword evidence="4" id="KW-1185">Reference proteome</keyword>
<evidence type="ECO:0000256" key="1">
    <source>
        <dbReference type="SAM" id="MobiDB-lite"/>
    </source>
</evidence>
<keyword evidence="2" id="KW-1133">Transmembrane helix</keyword>
<comment type="caution">
    <text evidence="3">The sequence shown here is derived from an EMBL/GenBank/DDBJ whole genome shotgun (WGS) entry which is preliminary data.</text>
</comment>
<feature type="compositionally biased region" description="Basic and acidic residues" evidence="1">
    <location>
        <begin position="306"/>
        <end position="319"/>
    </location>
</feature>
<dbReference type="Proteomes" id="UP000553343">
    <property type="component" value="Unassembled WGS sequence"/>
</dbReference>
<keyword evidence="2" id="KW-0812">Transmembrane</keyword>
<name>A0A850SVJ7_9BACT</name>
<feature type="compositionally biased region" description="Acidic residues" evidence="1">
    <location>
        <begin position="264"/>
        <end position="280"/>
    </location>
</feature>
<gene>
    <name evidence="3" type="ORF">HXW94_03635</name>
</gene>
<dbReference type="AlphaFoldDB" id="A0A850SVJ7"/>
<evidence type="ECO:0000313" key="4">
    <source>
        <dbReference type="Proteomes" id="UP000553343"/>
    </source>
</evidence>
<evidence type="ECO:0000313" key="3">
    <source>
        <dbReference type="EMBL" id="NWH04090.1"/>
    </source>
</evidence>
<dbReference type="EMBL" id="JACADJ010000007">
    <property type="protein sequence ID" value="NWH04090.1"/>
    <property type="molecule type" value="Genomic_DNA"/>
</dbReference>